<feature type="compositionally biased region" description="Basic residues" evidence="1">
    <location>
        <begin position="360"/>
        <end position="372"/>
    </location>
</feature>
<feature type="compositionally biased region" description="Basic residues" evidence="1">
    <location>
        <begin position="405"/>
        <end position="419"/>
    </location>
</feature>
<feature type="compositionally biased region" description="Low complexity" evidence="1">
    <location>
        <begin position="350"/>
        <end position="359"/>
    </location>
</feature>
<protein>
    <submittedName>
        <fullName evidence="2">Uncharacterized MFS-type transporter</fullName>
    </submittedName>
</protein>
<feature type="compositionally biased region" description="Low complexity" evidence="1">
    <location>
        <begin position="242"/>
        <end position="264"/>
    </location>
</feature>
<reference evidence="2" key="1">
    <citation type="submission" date="2020-02" db="EMBL/GenBank/DDBJ databases">
        <authorList>
            <person name="Meier V. D."/>
        </authorList>
    </citation>
    <scope>NUCLEOTIDE SEQUENCE</scope>
    <source>
        <strain evidence="2">AVDCRST_MAG20</strain>
    </source>
</reference>
<feature type="non-terminal residue" evidence="2">
    <location>
        <position position="1"/>
    </location>
</feature>
<dbReference type="AlphaFoldDB" id="A0A6J4IE27"/>
<accession>A0A6J4IE27</accession>
<proteinExistence type="predicted"/>
<feature type="compositionally biased region" description="Basic residues" evidence="1">
    <location>
        <begin position="462"/>
        <end position="473"/>
    </location>
</feature>
<feature type="region of interest" description="Disordered" evidence="1">
    <location>
        <begin position="296"/>
        <end position="473"/>
    </location>
</feature>
<feature type="non-terminal residue" evidence="2">
    <location>
        <position position="473"/>
    </location>
</feature>
<dbReference type="EMBL" id="CADCSY010000092">
    <property type="protein sequence ID" value="CAA9247796.1"/>
    <property type="molecule type" value="Genomic_DNA"/>
</dbReference>
<feature type="region of interest" description="Disordered" evidence="1">
    <location>
        <begin position="101"/>
        <end position="160"/>
    </location>
</feature>
<evidence type="ECO:0000256" key="1">
    <source>
        <dbReference type="SAM" id="MobiDB-lite"/>
    </source>
</evidence>
<feature type="compositionally biased region" description="Basic residues" evidence="1">
    <location>
        <begin position="325"/>
        <end position="337"/>
    </location>
</feature>
<gene>
    <name evidence="2" type="ORF">AVDCRST_MAG20-2192</name>
</gene>
<feature type="compositionally biased region" description="Basic residues" evidence="1">
    <location>
        <begin position="191"/>
        <end position="222"/>
    </location>
</feature>
<name>A0A6J4IE27_9ACTN</name>
<feature type="region of interest" description="Disordered" evidence="1">
    <location>
        <begin position="182"/>
        <end position="265"/>
    </location>
</feature>
<feature type="compositionally biased region" description="Basic residues" evidence="1">
    <location>
        <begin position="230"/>
        <end position="240"/>
    </location>
</feature>
<organism evidence="2">
    <name type="scientific">uncultured Acidimicrobiales bacterium</name>
    <dbReference type="NCBI Taxonomy" id="310071"/>
    <lineage>
        <taxon>Bacteria</taxon>
        <taxon>Bacillati</taxon>
        <taxon>Actinomycetota</taxon>
        <taxon>Acidimicrobiia</taxon>
        <taxon>Acidimicrobiales</taxon>
        <taxon>environmental samples</taxon>
    </lineage>
</organism>
<feature type="compositionally biased region" description="Gly residues" evidence="1">
    <location>
        <begin position="138"/>
        <end position="147"/>
    </location>
</feature>
<evidence type="ECO:0000313" key="2">
    <source>
        <dbReference type="EMBL" id="CAA9247796.1"/>
    </source>
</evidence>
<sequence length="473" mass="53688">GTGTWLEGPARHLGRRVPRVARRHDRQHRVPGPERRLRRGLAEPALVGPLGLQHRLRRQPPHRRAHGRPVRATTCLLHGPGRVHHRLGAVRAGARALLADRGAGAPGRGRRPDHPLVARADPPRVPTGAALGGDRHLGCGGSGGCGHGTEPRRVPRRRRRVAGRVLREHAVLPARLRLRAEPARGVEGPDRRRHPRRAGRRPRDPRRRRPHALHRAGRRVGLRRPPDGRRLRRGRRRPPRLRGPLQPELEPGARPRPAAPALLRRGQRRRLPVRCRLLRHALRERAVPHRRLGLLRHRRRSGADPGSALRRCVRGPSRTAGRPLRPPHRRRPRRGALRRRDPQLHPVPRPGAGLLGRVLRGQRPRRHRHRVHHLDAGLGLERLPAPDPLRHGQRLQRHGAPDRSRARHRHGRRRARHPLAGRGSRGLRPGLERARPVRPRQRPGHAGPVPPPAERRGGDHHRGQRRHRRPGRL</sequence>